<evidence type="ECO:0008006" key="6">
    <source>
        <dbReference type="Google" id="ProtNLM"/>
    </source>
</evidence>
<dbReference type="EMBL" id="ACVC01000104">
    <property type="protein sequence ID" value="EFO64157.1"/>
    <property type="molecule type" value="Genomic_DNA"/>
</dbReference>
<keyword evidence="3" id="KW-0472">Membrane</keyword>
<feature type="transmembrane region" description="Helical" evidence="3">
    <location>
        <begin position="393"/>
        <end position="413"/>
    </location>
</feature>
<evidence type="ECO:0000256" key="3">
    <source>
        <dbReference type="SAM" id="Phobius"/>
    </source>
</evidence>
<sequence length="423" mass="46044">MTLSASPSPLSIRPSSTAILAITNSGTTGYCFQLAAKYKNELKYSPKRGFISAGTEQLITVAALSNLTPGLRVQIYAVATEKSLGIPDDNMVRIIIDGAKRLKTPCVNLKVDVINLDAQTTKEHLSQLPPVHMQKSHSVAPNFGNDSETSLFDNYVTQTQKSSYSVTNNTDTLYSSDHTCISLIDSQLCETSGKRIGQVNSQGIDKLDIDVGQLKLKLQTLENKVDTILETIPLTSTFSKSNASQNFELSETDMNGVISAVIERLSTEFKSQLVASVCNVTAPYSDKSKQETLVQEALLEKETSSASLEDKEQSQEKVPSETIITDTCDVKRRKQLNNEVEAVMNSNGTLNSISNSTERETSGVRDRVSGQLPTLEASRSSSETSAGKQLQNALGQMFILSIIFAIAACTKLLKRALRSKREA</sequence>
<comment type="caution">
    <text evidence="4">The sequence shown here is derived from an EMBL/GenBank/DDBJ whole genome shotgun (WGS) entry which is preliminary data.</text>
</comment>
<feature type="compositionally biased region" description="Polar residues" evidence="2">
    <location>
        <begin position="347"/>
        <end position="356"/>
    </location>
</feature>
<evidence type="ECO:0000313" key="5">
    <source>
        <dbReference type="Proteomes" id="UP000008974"/>
    </source>
</evidence>
<accession>E1F0A0</accession>
<organism evidence="4 5">
    <name type="scientific">Giardia intestinalis (strain P15)</name>
    <name type="common">Giardia lamblia</name>
    <dbReference type="NCBI Taxonomy" id="658858"/>
    <lineage>
        <taxon>Eukaryota</taxon>
        <taxon>Metamonada</taxon>
        <taxon>Diplomonadida</taxon>
        <taxon>Hexamitidae</taxon>
        <taxon>Giardiinae</taxon>
        <taxon>Giardia</taxon>
    </lineage>
</organism>
<evidence type="ECO:0000256" key="2">
    <source>
        <dbReference type="SAM" id="MobiDB-lite"/>
    </source>
</evidence>
<dbReference type="OMA" id="TGYCFQL"/>
<dbReference type="Proteomes" id="UP000008974">
    <property type="component" value="Unassembled WGS sequence"/>
</dbReference>
<feature type="region of interest" description="Disordered" evidence="2">
    <location>
        <begin position="347"/>
        <end position="384"/>
    </location>
</feature>
<keyword evidence="3" id="KW-0812">Transmembrane</keyword>
<evidence type="ECO:0000313" key="4">
    <source>
        <dbReference type="EMBL" id="EFO64157.1"/>
    </source>
</evidence>
<feature type="compositionally biased region" description="Basic and acidic residues" evidence="2">
    <location>
        <begin position="357"/>
        <end position="368"/>
    </location>
</feature>
<proteinExistence type="predicted"/>
<keyword evidence="1" id="KW-0175">Coiled coil</keyword>
<dbReference type="OrthoDB" id="10257377at2759"/>
<protein>
    <recommendedName>
        <fullName evidence="6">MSP domain-containing protein</fullName>
    </recommendedName>
</protein>
<dbReference type="VEuPathDB" id="GiardiaDB:GLP15_464"/>
<name>E1F0A0_GIAIA</name>
<evidence type="ECO:0000256" key="1">
    <source>
        <dbReference type="SAM" id="Coils"/>
    </source>
</evidence>
<reference evidence="4 5" key="1">
    <citation type="journal article" date="2010" name="BMC Genomics">
        <title>Genome analysis and comparative genomics of a Giardia intestinalis assemblage E isolate.</title>
        <authorList>
            <person name="Jerlstrom-Hultqvist J."/>
            <person name="Franzen O."/>
            <person name="Ankarklev J."/>
            <person name="Xu F."/>
            <person name="Nohynkova E."/>
            <person name="Andersson J.O."/>
            <person name="Svard S.G."/>
            <person name="Andersson B."/>
        </authorList>
    </citation>
    <scope>NUCLEOTIDE SEQUENCE [LARGE SCALE GENOMIC DNA]</scope>
    <source>
        <strain evidence="4 5">P15</strain>
    </source>
</reference>
<feature type="coiled-coil region" evidence="1">
    <location>
        <begin position="204"/>
        <end position="231"/>
    </location>
</feature>
<gene>
    <name evidence="4" type="ORF">GLP15_464</name>
</gene>
<keyword evidence="3" id="KW-1133">Transmembrane helix</keyword>
<dbReference type="AlphaFoldDB" id="E1F0A0"/>